<dbReference type="PROSITE" id="PS50097">
    <property type="entry name" value="BTB"/>
    <property type="match status" value="1"/>
</dbReference>
<dbReference type="EMBL" id="JAEVFJ010000039">
    <property type="protein sequence ID" value="KAH8088978.1"/>
    <property type="molecule type" value="Genomic_DNA"/>
</dbReference>
<dbReference type="InterPro" id="IPR011333">
    <property type="entry name" value="SKP1/BTB/POZ_sf"/>
</dbReference>
<name>A0A8K0XLJ5_9AGAR</name>
<evidence type="ECO:0000313" key="4">
    <source>
        <dbReference type="Proteomes" id="UP000813824"/>
    </source>
</evidence>
<protein>
    <recommendedName>
        <fullName evidence="2">BTB domain-containing protein</fullName>
    </recommendedName>
</protein>
<dbReference type="Gene3D" id="3.30.710.10">
    <property type="entry name" value="Potassium Channel Kv1.1, Chain A"/>
    <property type="match status" value="2"/>
</dbReference>
<keyword evidence="4" id="KW-1185">Reference proteome</keyword>
<accession>A0A8K0XLJ5</accession>
<evidence type="ECO:0000259" key="2">
    <source>
        <dbReference type="PROSITE" id="PS50097"/>
    </source>
</evidence>
<organism evidence="3 4">
    <name type="scientific">Cristinia sonorae</name>
    <dbReference type="NCBI Taxonomy" id="1940300"/>
    <lineage>
        <taxon>Eukaryota</taxon>
        <taxon>Fungi</taxon>
        <taxon>Dikarya</taxon>
        <taxon>Basidiomycota</taxon>
        <taxon>Agaricomycotina</taxon>
        <taxon>Agaricomycetes</taxon>
        <taxon>Agaricomycetidae</taxon>
        <taxon>Agaricales</taxon>
        <taxon>Pleurotineae</taxon>
        <taxon>Stephanosporaceae</taxon>
        <taxon>Cristinia</taxon>
    </lineage>
</organism>
<dbReference type="AlphaFoldDB" id="A0A8K0XLJ5"/>
<evidence type="ECO:0000313" key="3">
    <source>
        <dbReference type="EMBL" id="KAH8088978.1"/>
    </source>
</evidence>
<evidence type="ECO:0000256" key="1">
    <source>
        <dbReference type="SAM" id="MobiDB-lite"/>
    </source>
</evidence>
<feature type="region of interest" description="Disordered" evidence="1">
    <location>
        <begin position="1"/>
        <end position="48"/>
    </location>
</feature>
<comment type="caution">
    <text evidence="3">The sequence shown here is derived from an EMBL/GenBank/DDBJ whole genome shotgun (WGS) entry which is preliminary data.</text>
</comment>
<gene>
    <name evidence="3" type="ORF">BXZ70DRAFT_1011487</name>
</gene>
<feature type="compositionally biased region" description="Pro residues" evidence="1">
    <location>
        <begin position="24"/>
        <end position="34"/>
    </location>
</feature>
<proteinExistence type="predicted"/>
<feature type="domain" description="BTB" evidence="2">
    <location>
        <begin position="285"/>
        <end position="347"/>
    </location>
</feature>
<reference evidence="3" key="1">
    <citation type="journal article" date="2021" name="New Phytol.">
        <title>Evolutionary innovations through gain and loss of genes in the ectomycorrhizal Boletales.</title>
        <authorList>
            <person name="Wu G."/>
            <person name="Miyauchi S."/>
            <person name="Morin E."/>
            <person name="Kuo A."/>
            <person name="Drula E."/>
            <person name="Varga T."/>
            <person name="Kohler A."/>
            <person name="Feng B."/>
            <person name="Cao Y."/>
            <person name="Lipzen A."/>
            <person name="Daum C."/>
            <person name="Hundley H."/>
            <person name="Pangilinan J."/>
            <person name="Johnson J."/>
            <person name="Barry K."/>
            <person name="LaButti K."/>
            <person name="Ng V."/>
            <person name="Ahrendt S."/>
            <person name="Min B."/>
            <person name="Choi I.G."/>
            <person name="Park H."/>
            <person name="Plett J.M."/>
            <person name="Magnuson J."/>
            <person name="Spatafora J.W."/>
            <person name="Nagy L.G."/>
            <person name="Henrissat B."/>
            <person name="Grigoriev I.V."/>
            <person name="Yang Z.L."/>
            <person name="Xu J."/>
            <person name="Martin F.M."/>
        </authorList>
    </citation>
    <scope>NUCLEOTIDE SEQUENCE</scope>
    <source>
        <strain evidence="3">KKN 215</strain>
    </source>
</reference>
<dbReference type="InterPro" id="IPR000210">
    <property type="entry name" value="BTB/POZ_dom"/>
</dbReference>
<dbReference type="Pfam" id="PF00651">
    <property type="entry name" value="BTB"/>
    <property type="match status" value="1"/>
</dbReference>
<dbReference type="Proteomes" id="UP000813824">
    <property type="component" value="Unassembled WGS sequence"/>
</dbReference>
<dbReference type="OrthoDB" id="3184970at2759"/>
<sequence length="556" mass="60536">MFPSTPQAGAQVSEVVRSDGLPIKSPPTKLPKPENPASLAPSTPSPPRVISQSALFRCRTGQPFDLLSNSDGCVILQSRNNVTFYTLSFLLKVASPVLWCMISSGQFTSPSKTIGGVQAHTIPELDDQAMEIFLLPLYPVVTSQLFDVPLRVIFDALRAAKKYQVPAVVRVMHELLEKTTRADAHVAFALACKWDMEQEARLAARRILTIRLDSGSGATCDLPYIPEMDDITAGSHHRLLKYVFADGGIPANQPFIQPSRTPHAAPAPSSCIPCAISTTYDHLPPDLLIRSILEGPDIPAHTALLTIASPYFAQRIRDSTEKSATGLTVLSLPQSRNVLRELVERCYGAISPSPDAKHEDIADVAFAVEVAHVAVCYQMTKVLTSTNFSFDTILERDPLSVYLAAVKCGWREKATEAARRACKIAGEHPYVKDMEDAPAKSYHRFLQFRNEVRKVATLTIEKFSASNKSNPHPTFQGTNTGVAQFGFSFGHSASGASPLTKSVTSPSTLFSPIPVMEWGSRVHYGVSLPASLSESSIESLKSDIDSAIMTVVLQFD</sequence>
<feature type="compositionally biased region" description="Polar residues" evidence="1">
    <location>
        <begin position="1"/>
        <end position="10"/>
    </location>
</feature>